<proteinExistence type="inferred from homology"/>
<evidence type="ECO:0000256" key="3">
    <source>
        <dbReference type="ARBA" id="ARBA00022553"/>
    </source>
</evidence>
<gene>
    <name evidence="11" type="ORF">H8698_08945</name>
</gene>
<dbReference type="InterPro" id="IPR036900">
    <property type="entry name" value="A-D-PHexomutase_C_sf"/>
</dbReference>
<keyword evidence="4 7" id="KW-0479">Metal-binding</keyword>
<dbReference type="Pfam" id="PF02879">
    <property type="entry name" value="PGM_PMM_II"/>
    <property type="match status" value="1"/>
</dbReference>
<dbReference type="GO" id="GO:0008973">
    <property type="term" value="F:phosphopentomutase activity"/>
    <property type="evidence" value="ECO:0007669"/>
    <property type="project" value="TreeGrafter"/>
</dbReference>
<dbReference type="SUPFAM" id="SSF55957">
    <property type="entry name" value="Phosphoglucomutase, C-terminal domain"/>
    <property type="match status" value="1"/>
</dbReference>
<evidence type="ECO:0000256" key="7">
    <source>
        <dbReference type="RuleBase" id="RU004326"/>
    </source>
</evidence>
<dbReference type="Gene3D" id="3.40.120.10">
    <property type="entry name" value="Alpha-D-Glucose-1,6-Bisphosphate, subunit A, domain 3"/>
    <property type="match status" value="3"/>
</dbReference>
<dbReference type="PROSITE" id="PS00710">
    <property type="entry name" value="PGM_PMM"/>
    <property type="match status" value="1"/>
</dbReference>
<keyword evidence="6" id="KW-0413">Isomerase</keyword>
<dbReference type="EMBL" id="JACRSU010000003">
    <property type="protein sequence ID" value="MBC8541097.1"/>
    <property type="molecule type" value="Genomic_DNA"/>
</dbReference>
<dbReference type="AlphaFoldDB" id="A0A926HUZ6"/>
<name>A0A926HUZ6_9FIRM</name>
<dbReference type="InterPro" id="IPR016055">
    <property type="entry name" value="A-D-PHexomutase_a/b/a-I/II/III"/>
</dbReference>
<evidence type="ECO:0000313" key="11">
    <source>
        <dbReference type="EMBL" id="MBC8541097.1"/>
    </source>
</evidence>
<dbReference type="GO" id="GO:0005975">
    <property type="term" value="P:carbohydrate metabolic process"/>
    <property type="evidence" value="ECO:0007669"/>
    <property type="project" value="InterPro"/>
</dbReference>
<evidence type="ECO:0000256" key="4">
    <source>
        <dbReference type="ARBA" id="ARBA00022723"/>
    </source>
</evidence>
<evidence type="ECO:0000256" key="5">
    <source>
        <dbReference type="ARBA" id="ARBA00022842"/>
    </source>
</evidence>
<evidence type="ECO:0000259" key="9">
    <source>
        <dbReference type="Pfam" id="PF02879"/>
    </source>
</evidence>
<keyword evidence="3" id="KW-0597">Phosphoprotein</keyword>
<keyword evidence="5 7" id="KW-0460">Magnesium</keyword>
<dbReference type="InterPro" id="IPR016066">
    <property type="entry name" value="A-D-PHexomutase_CS"/>
</dbReference>
<comment type="cofactor">
    <cofactor evidence="1">
        <name>Mg(2+)</name>
        <dbReference type="ChEBI" id="CHEBI:18420"/>
    </cofactor>
</comment>
<dbReference type="Pfam" id="PF02878">
    <property type="entry name" value="PGM_PMM_I"/>
    <property type="match status" value="1"/>
</dbReference>
<dbReference type="InterPro" id="IPR005844">
    <property type="entry name" value="A-D-PHexomutase_a/b/a-I"/>
</dbReference>
<evidence type="ECO:0000256" key="6">
    <source>
        <dbReference type="ARBA" id="ARBA00023235"/>
    </source>
</evidence>
<organism evidence="11 12">
    <name type="scientific">Congzhengia minquanensis</name>
    <dbReference type="NCBI Taxonomy" id="2763657"/>
    <lineage>
        <taxon>Bacteria</taxon>
        <taxon>Bacillati</taxon>
        <taxon>Bacillota</taxon>
        <taxon>Clostridia</taxon>
        <taxon>Eubacteriales</taxon>
        <taxon>Oscillospiraceae</taxon>
        <taxon>Congzhengia</taxon>
    </lineage>
</organism>
<feature type="domain" description="Alpha-D-phosphohexomutase alpha/beta/alpha" evidence="10">
    <location>
        <begin position="327"/>
        <end position="453"/>
    </location>
</feature>
<dbReference type="PANTHER" id="PTHR45745">
    <property type="entry name" value="PHOSPHOMANNOMUTASE 45A"/>
    <property type="match status" value="1"/>
</dbReference>
<evidence type="ECO:0000259" key="8">
    <source>
        <dbReference type="Pfam" id="PF02878"/>
    </source>
</evidence>
<evidence type="ECO:0000313" key="12">
    <source>
        <dbReference type="Proteomes" id="UP000611762"/>
    </source>
</evidence>
<dbReference type="Pfam" id="PF02880">
    <property type="entry name" value="PGM_PMM_III"/>
    <property type="match status" value="1"/>
</dbReference>
<dbReference type="PANTHER" id="PTHR45745:SF1">
    <property type="entry name" value="PHOSPHOGLUCOMUTASE 2B-RELATED"/>
    <property type="match status" value="1"/>
</dbReference>
<dbReference type="InterPro" id="IPR005846">
    <property type="entry name" value="A-D-PHexomutase_a/b/a-III"/>
</dbReference>
<dbReference type="InterPro" id="IPR005845">
    <property type="entry name" value="A-D-PHexomutase_a/b/a-II"/>
</dbReference>
<reference evidence="11" key="1">
    <citation type="submission" date="2020-08" db="EMBL/GenBank/DDBJ databases">
        <title>Genome public.</title>
        <authorList>
            <person name="Liu C."/>
            <person name="Sun Q."/>
        </authorList>
    </citation>
    <scope>NUCLEOTIDE SEQUENCE</scope>
    <source>
        <strain evidence="11">H8</strain>
    </source>
</reference>
<dbReference type="SUPFAM" id="SSF53738">
    <property type="entry name" value="Phosphoglucomutase, first 3 domains"/>
    <property type="match status" value="3"/>
</dbReference>
<sequence length="575" mass="63816">MDYKEKYEYWQTSDVVDAQTKQELEALKANDGEIQERFFKDLEFGTGGLRGILGAGSSRMNKYTVRKATQGLANYICDNGESAKKRGVAISYDSRHFSPEFAMESACVLAASGIRAYVFDRLHPTPVLSFAVRELNCFAGIMITASHNPANYNGYKVYGEDGAQLNVADSNKVIGYMNRMDIFQDVKAMDEKSAKEAGLITMIGDEIREKFVGRVLSCRKNPDVENDTAKEIKIVYTPFHGTGLVPVTEALDKAGYKNVYVVEEQAQPDPEFSTVKSPNPEEKEGFQFAIKLAEKVGADVICGTDPDADRIGVLVKDANGSYEVMTGNQMGLLLTEYILSSAAEKNQLTSKDYIVKTIVTTDLTKKIAENYGVRMFDVYTGFKFIAEVIKKHDEMNDGNYYFGFEESYGCLPGTYARDKDAVAATLLVCELVAVLKRKGQTLADAIQNIYKKYGCCVERTVSVVMEGLDGMQKMAALMEKVAADPFKKIGETEIVAFRNYNEDFRLDFATGKKESIGFEPSNVLYFELAGGGFFVIRPSGTEPKIKFYYSVPCKTMAEGNTKIDALDKAVKEKLL</sequence>
<keyword evidence="12" id="KW-1185">Reference proteome</keyword>
<feature type="domain" description="Alpha-D-phosphohexomutase alpha/beta/alpha" evidence="9">
    <location>
        <begin position="226"/>
        <end position="318"/>
    </location>
</feature>
<evidence type="ECO:0000259" key="10">
    <source>
        <dbReference type="Pfam" id="PF02880"/>
    </source>
</evidence>
<comment type="caution">
    <text evidence="11">The sequence shown here is derived from an EMBL/GenBank/DDBJ whole genome shotgun (WGS) entry which is preliminary data.</text>
</comment>
<dbReference type="GO" id="GO:0000287">
    <property type="term" value="F:magnesium ion binding"/>
    <property type="evidence" value="ECO:0007669"/>
    <property type="project" value="InterPro"/>
</dbReference>
<accession>A0A926HUZ6</accession>
<feature type="domain" description="Alpha-D-phosphohexomutase alpha/beta/alpha" evidence="8">
    <location>
        <begin position="43"/>
        <end position="178"/>
    </location>
</feature>
<evidence type="ECO:0000256" key="2">
    <source>
        <dbReference type="ARBA" id="ARBA00010231"/>
    </source>
</evidence>
<dbReference type="GO" id="GO:0006166">
    <property type="term" value="P:purine ribonucleoside salvage"/>
    <property type="evidence" value="ECO:0007669"/>
    <property type="project" value="TreeGrafter"/>
</dbReference>
<evidence type="ECO:0000256" key="1">
    <source>
        <dbReference type="ARBA" id="ARBA00001946"/>
    </source>
</evidence>
<protein>
    <submittedName>
        <fullName evidence="11">Phospho-sugar mutase</fullName>
    </submittedName>
</protein>
<dbReference type="Proteomes" id="UP000611762">
    <property type="component" value="Unassembled WGS sequence"/>
</dbReference>
<dbReference type="RefSeq" id="WP_249312919.1">
    <property type="nucleotide sequence ID" value="NZ_JACRSU010000003.1"/>
</dbReference>
<dbReference type="CDD" id="cd05799">
    <property type="entry name" value="PGM2"/>
    <property type="match status" value="1"/>
</dbReference>
<dbReference type="Gene3D" id="3.30.310.50">
    <property type="entry name" value="Alpha-D-phosphohexomutase, C-terminal domain"/>
    <property type="match status" value="1"/>
</dbReference>
<comment type="similarity">
    <text evidence="2 7">Belongs to the phosphohexose mutase family.</text>
</comment>